<dbReference type="EMBL" id="CP036501">
    <property type="protein sequence ID" value="UZP75061.1"/>
    <property type="molecule type" value="Genomic_DNA"/>
</dbReference>
<dbReference type="InterPro" id="IPR003347">
    <property type="entry name" value="JmjC_dom"/>
</dbReference>
<protein>
    <submittedName>
        <fullName evidence="2">Cupin-like domain-containing protein</fullName>
    </submittedName>
</protein>
<dbReference type="InterPro" id="IPR014710">
    <property type="entry name" value="RmlC-like_jellyroll"/>
</dbReference>
<proteinExistence type="predicted"/>
<dbReference type="InterPro" id="IPR041667">
    <property type="entry name" value="Cupin_8"/>
</dbReference>
<evidence type="ECO:0000313" key="3">
    <source>
        <dbReference type="Proteomes" id="UP001317963"/>
    </source>
</evidence>
<accession>A0ABY6QA03</accession>
<reference evidence="2 3" key="1">
    <citation type="submission" date="2019-02" db="EMBL/GenBank/DDBJ databases">
        <title>Halieaceae_genomes.</title>
        <authorList>
            <person name="Li S.-H."/>
        </authorList>
    </citation>
    <scope>NUCLEOTIDE SEQUENCE [LARGE SCALE GENOMIC DNA]</scope>
    <source>
        <strain evidence="2 3">JH123</strain>
    </source>
</reference>
<evidence type="ECO:0000313" key="2">
    <source>
        <dbReference type="EMBL" id="UZP75061.1"/>
    </source>
</evidence>
<dbReference type="PANTHER" id="PTHR12461">
    <property type="entry name" value="HYPOXIA-INDUCIBLE FACTOR 1 ALPHA INHIBITOR-RELATED"/>
    <property type="match status" value="1"/>
</dbReference>
<dbReference type="Proteomes" id="UP001317963">
    <property type="component" value="Chromosome"/>
</dbReference>
<name>A0ABY6QA03_9GAMM</name>
<dbReference type="Gene3D" id="2.60.120.10">
    <property type="entry name" value="Jelly Rolls"/>
    <property type="match status" value="1"/>
</dbReference>
<evidence type="ECO:0000259" key="1">
    <source>
        <dbReference type="PROSITE" id="PS51184"/>
    </source>
</evidence>
<organism evidence="2 3">
    <name type="scientific">Candidatus Paraluminiphilus aquimaris</name>
    <dbReference type="NCBI Taxonomy" id="2518994"/>
    <lineage>
        <taxon>Bacteria</taxon>
        <taxon>Pseudomonadati</taxon>
        <taxon>Pseudomonadota</taxon>
        <taxon>Gammaproteobacteria</taxon>
        <taxon>Cellvibrionales</taxon>
        <taxon>Halieaceae</taxon>
        <taxon>Candidatus Paraluminiphilus</taxon>
    </lineage>
</organism>
<dbReference type="SMART" id="SM00558">
    <property type="entry name" value="JmjC"/>
    <property type="match status" value="1"/>
</dbReference>
<dbReference type="PROSITE" id="PS51184">
    <property type="entry name" value="JMJC"/>
    <property type="match status" value="1"/>
</dbReference>
<keyword evidence="3" id="KW-1185">Reference proteome</keyword>
<feature type="domain" description="JmjC" evidence="1">
    <location>
        <begin position="107"/>
        <end position="273"/>
    </location>
</feature>
<sequence>MLKHATAITEVQLSPGTPPSEALLLSDTPWVARGYVADWPLVKAAARGADDALAYIAGFYQGRPVNAFLAEPEFEGRFFYNDDLTGFNFIQVNTQLTQVFEKLLAFSTSNEKNPALYVGSTQTSAWLPGFNEAHPLPCNLPEPMTSLWIGNESRVAAHFDFPRNIACCVLGERRFTVFPPEQVENLYVGPWDLTPAGQPISMVDFHSIDYAQFPKFKEAEEHAQTTTLEPGDVIYLPNMWWHQVESLSPINGLVNFWWQETPGVYGSPTEALKHAFLSIRSLPLHQRKALKTMFDHYVFAETTEHLEHLPEASWGRLGGISDTLARQLRAELTNSLKR</sequence>
<dbReference type="Pfam" id="PF13621">
    <property type="entry name" value="Cupin_8"/>
    <property type="match status" value="1"/>
</dbReference>
<dbReference type="PANTHER" id="PTHR12461:SF105">
    <property type="entry name" value="HYPOXIA-INDUCIBLE FACTOR 1-ALPHA INHIBITOR"/>
    <property type="match status" value="1"/>
</dbReference>
<gene>
    <name evidence="2" type="ORF">E0F26_10060</name>
</gene>
<dbReference type="SUPFAM" id="SSF51197">
    <property type="entry name" value="Clavaminate synthase-like"/>
    <property type="match status" value="1"/>
</dbReference>